<proteinExistence type="predicted"/>
<protein>
    <submittedName>
        <fullName evidence="1">Uncharacterized protein</fullName>
    </submittedName>
</protein>
<dbReference type="Proteomes" id="UP000615446">
    <property type="component" value="Unassembled WGS sequence"/>
</dbReference>
<reference evidence="1" key="1">
    <citation type="submission" date="2019-10" db="EMBL/GenBank/DDBJ databases">
        <title>Conservation and host-specific expression of non-tandemly repeated heterogenous ribosome RNA gene in arbuscular mycorrhizal fungi.</title>
        <authorList>
            <person name="Maeda T."/>
            <person name="Kobayashi Y."/>
            <person name="Nakagawa T."/>
            <person name="Ezawa T."/>
            <person name="Yamaguchi K."/>
            <person name="Bino T."/>
            <person name="Nishimoto Y."/>
            <person name="Shigenobu S."/>
            <person name="Kawaguchi M."/>
        </authorList>
    </citation>
    <scope>NUCLEOTIDE SEQUENCE</scope>
    <source>
        <strain evidence="1">HR1</strain>
    </source>
</reference>
<gene>
    <name evidence="1" type="ORF">RCL2_002713400</name>
</gene>
<dbReference type="AlphaFoldDB" id="A0A8H3M4U0"/>
<accession>A0A8H3M4U0</accession>
<evidence type="ECO:0000313" key="2">
    <source>
        <dbReference type="Proteomes" id="UP000615446"/>
    </source>
</evidence>
<evidence type="ECO:0000313" key="1">
    <source>
        <dbReference type="EMBL" id="GET00689.1"/>
    </source>
</evidence>
<comment type="caution">
    <text evidence="1">The sequence shown here is derived from an EMBL/GenBank/DDBJ whole genome shotgun (WGS) entry which is preliminary data.</text>
</comment>
<organism evidence="1 2">
    <name type="scientific">Rhizophagus clarus</name>
    <dbReference type="NCBI Taxonomy" id="94130"/>
    <lineage>
        <taxon>Eukaryota</taxon>
        <taxon>Fungi</taxon>
        <taxon>Fungi incertae sedis</taxon>
        <taxon>Mucoromycota</taxon>
        <taxon>Glomeromycotina</taxon>
        <taxon>Glomeromycetes</taxon>
        <taxon>Glomerales</taxon>
        <taxon>Glomeraceae</taxon>
        <taxon>Rhizophagus</taxon>
    </lineage>
</organism>
<sequence length="106" mass="12158">MVFLKRNMKTMDHINIFPPDLDVENNDYVEVRMVPQISNCGIIAIYGIAEHCGFLNLNIRNSAIRNCPQFRKYSAIPQSTAIQLRNNCGIAAHLRNCDTFAELQFR</sequence>
<dbReference type="EMBL" id="BLAL01000288">
    <property type="protein sequence ID" value="GET00689.1"/>
    <property type="molecule type" value="Genomic_DNA"/>
</dbReference>
<name>A0A8H3M4U0_9GLOM</name>